<protein>
    <submittedName>
        <fullName evidence="1">Uncharacterized protein</fullName>
    </submittedName>
</protein>
<organism evidence="1 2">
    <name type="scientific">Colwellia psychrerythraea (strain 34H / ATCC BAA-681)</name>
    <name type="common">Vibrio psychroerythus</name>
    <dbReference type="NCBI Taxonomy" id="167879"/>
    <lineage>
        <taxon>Bacteria</taxon>
        <taxon>Pseudomonadati</taxon>
        <taxon>Pseudomonadota</taxon>
        <taxon>Gammaproteobacteria</taxon>
        <taxon>Alteromonadales</taxon>
        <taxon>Colwelliaceae</taxon>
        <taxon>Colwellia</taxon>
    </lineage>
</organism>
<accession>Q487V9</accession>
<reference evidence="1" key="1">
    <citation type="journal article" date="2005" name="Proc. Natl. Acad. Sci. U.S.A.">
        <title>The psychrophilic lifestyle as revealed by the genome sequence of Colwellia psychrerythraea 34H through genomic and proteomic analyses.</title>
        <authorList>
            <person name="Methe B.A."/>
            <person name="Nelson K.E."/>
            <person name="Deming J.W."/>
            <person name="Momen B."/>
            <person name="Melamud E."/>
            <person name="Zhang X."/>
            <person name="Moult J."/>
            <person name="Madupu R."/>
            <person name="Nelson W.C."/>
            <person name="Dodson R.J."/>
            <person name="Brinkac L.M."/>
            <person name="Daugherty S.C."/>
            <person name="Durkin A.S."/>
            <person name="DeBoy R.T."/>
            <person name="Kolonay J.F."/>
            <person name="Sullivan S.A."/>
            <person name="Zhou L."/>
            <person name="Davidsen T.M."/>
            <person name="Wu M."/>
            <person name="Huston A.L."/>
            <person name="Lewis M."/>
            <person name="Weaver B."/>
            <person name="Weidman J.F."/>
            <person name="Khouri H."/>
            <person name="Utterback T.R."/>
            <person name="Feldblyum T.V."/>
            <person name="Fraser C.M."/>
        </authorList>
    </citation>
    <scope>NUCLEOTIDE SEQUENCE [LARGE SCALE GENOMIC DNA]</scope>
    <source>
        <strain evidence="1">34H</strain>
    </source>
</reference>
<gene>
    <name evidence="1" type="ordered locus">CPS_0907</name>
</gene>
<name>Q487V9_COLP3</name>
<dbReference type="HOGENOM" id="CLU_3268550_0_0_6"/>
<dbReference type="Proteomes" id="UP000000547">
    <property type="component" value="Chromosome"/>
</dbReference>
<dbReference type="STRING" id="167879.CPS_0907"/>
<dbReference type="KEGG" id="cps:CPS_0907"/>
<proteinExistence type="predicted"/>
<sequence>MHFLLSIPLKRNVTQSIICSAFPQGAGLETLYTALLISTIE</sequence>
<evidence type="ECO:0000313" key="2">
    <source>
        <dbReference type="Proteomes" id="UP000000547"/>
    </source>
</evidence>
<evidence type="ECO:0000313" key="1">
    <source>
        <dbReference type="EMBL" id="AAZ27924.1"/>
    </source>
</evidence>
<dbReference type="EMBL" id="CP000083">
    <property type="protein sequence ID" value="AAZ27924.1"/>
    <property type="molecule type" value="Genomic_DNA"/>
</dbReference>
<dbReference type="AlphaFoldDB" id="Q487V9"/>